<evidence type="ECO:0008006" key="4">
    <source>
        <dbReference type="Google" id="ProtNLM"/>
    </source>
</evidence>
<organism evidence="2 3">
    <name type="scientific">Tilletia indica</name>
    <dbReference type="NCBI Taxonomy" id="43049"/>
    <lineage>
        <taxon>Eukaryota</taxon>
        <taxon>Fungi</taxon>
        <taxon>Dikarya</taxon>
        <taxon>Basidiomycota</taxon>
        <taxon>Ustilaginomycotina</taxon>
        <taxon>Exobasidiomycetes</taxon>
        <taxon>Tilletiales</taxon>
        <taxon>Tilletiaceae</taxon>
        <taxon>Tilletia</taxon>
    </lineage>
</organism>
<dbReference type="InterPro" id="IPR044053">
    <property type="entry name" value="AsaB-like"/>
</dbReference>
<keyword evidence="3" id="KW-1185">Reference proteome</keyword>
<comment type="caution">
    <text evidence="2">The sequence shown here is derived from an EMBL/GenBank/DDBJ whole genome shotgun (WGS) entry which is preliminary data.</text>
</comment>
<dbReference type="PANTHER" id="PTHR34598">
    <property type="entry name" value="BLL6449 PROTEIN"/>
    <property type="match status" value="1"/>
</dbReference>
<dbReference type="PANTHER" id="PTHR34598:SF3">
    <property type="entry name" value="OXIDOREDUCTASE AN1597"/>
    <property type="match status" value="1"/>
</dbReference>
<dbReference type="NCBIfam" id="NF041278">
    <property type="entry name" value="CmcJ_NvfI_EfuI"/>
    <property type="match status" value="1"/>
</dbReference>
<protein>
    <recommendedName>
        <fullName evidence="4">Methyltransferase</fullName>
    </recommendedName>
</protein>
<evidence type="ECO:0000313" key="2">
    <source>
        <dbReference type="EMBL" id="KAE8250926.1"/>
    </source>
</evidence>
<dbReference type="AlphaFoldDB" id="A0A177TBI9"/>
<dbReference type="EMBL" id="LWDF02000271">
    <property type="protein sequence ID" value="KAE8250926.1"/>
    <property type="molecule type" value="Genomic_DNA"/>
</dbReference>
<dbReference type="Proteomes" id="UP000077521">
    <property type="component" value="Unassembled WGS sequence"/>
</dbReference>
<dbReference type="OrthoDB" id="412788at2759"/>
<evidence type="ECO:0000256" key="1">
    <source>
        <dbReference type="ARBA" id="ARBA00023604"/>
    </source>
</evidence>
<accession>A0A177TBI9</accession>
<sequence length="294" mass="33287">MSTQPPAFSTVQGKLNYLGDQVAAPFLELREKFEGPVNNHALEPHTVAILDLSASTAEQRKTAGYTVEQAGFEILDGWGDESTTAPAWANQKWDEPGWIEQEYYADVDALLKKHLGATSTFIFDHTVRKRRTEADEHLPDTPSTRTPVSTVHSDQTQWAGENRVLKHLGQDVLDRVKSGKVRAQLINVWRPLRGTALDMPLAFSDSRTVQPNDWVVNELRYETWNGQTYLIHFNEGHAWYYYRGLPTDKAILLKCYDSTSNVRTPHTAFKDPTVPSDAEPRWSIEVRAIVLTEP</sequence>
<comment type="similarity">
    <text evidence="1">Belongs to the asaB hydroxylase/desaturase family.</text>
</comment>
<evidence type="ECO:0000313" key="3">
    <source>
        <dbReference type="Proteomes" id="UP000077521"/>
    </source>
</evidence>
<gene>
    <name evidence="2" type="ORF">A4X13_0g4244</name>
</gene>
<reference evidence="2" key="1">
    <citation type="submission" date="2016-04" db="EMBL/GenBank/DDBJ databases">
        <authorList>
            <person name="Nguyen H.D."/>
            <person name="Samba Siva P."/>
            <person name="Cullis J."/>
            <person name="Levesque C.A."/>
            <person name="Hambleton S."/>
        </authorList>
    </citation>
    <scope>NUCLEOTIDE SEQUENCE</scope>
    <source>
        <strain evidence="2">DAOMC 236416</strain>
    </source>
</reference>
<reference evidence="2" key="2">
    <citation type="journal article" date="2019" name="IMA Fungus">
        <title>Genome sequencing and comparison of five Tilletia species to identify candidate genes for the detection of regulated species infecting wheat.</title>
        <authorList>
            <person name="Nguyen H.D.T."/>
            <person name="Sultana T."/>
            <person name="Kesanakurti P."/>
            <person name="Hambleton S."/>
        </authorList>
    </citation>
    <scope>NUCLEOTIDE SEQUENCE</scope>
    <source>
        <strain evidence="2">DAOMC 236416</strain>
    </source>
</reference>
<dbReference type="GO" id="GO:0016491">
    <property type="term" value="F:oxidoreductase activity"/>
    <property type="evidence" value="ECO:0007669"/>
    <property type="project" value="InterPro"/>
</dbReference>
<proteinExistence type="inferred from homology"/>
<name>A0A177TBI9_9BASI</name>